<dbReference type="PANTHER" id="PTHR14463:SF5">
    <property type="entry name" value="LIPASE MATURATION FACTOR 2"/>
    <property type="match status" value="1"/>
</dbReference>
<evidence type="ECO:0000256" key="7">
    <source>
        <dbReference type="ARBA" id="ARBA00023180"/>
    </source>
</evidence>
<evidence type="ECO:0000313" key="12">
    <source>
        <dbReference type="Proteomes" id="UP000678499"/>
    </source>
</evidence>
<dbReference type="EMBL" id="OA883125">
    <property type="protein sequence ID" value="CAD7278025.1"/>
    <property type="molecule type" value="Genomic_DNA"/>
</dbReference>
<dbReference type="AlphaFoldDB" id="A0A7R9BME5"/>
<protein>
    <recommendedName>
        <fullName evidence="8">Lipase maturation factor</fullName>
    </recommendedName>
</protein>
<feature type="transmembrane region" description="Helical" evidence="8">
    <location>
        <begin position="625"/>
        <end position="644"/>
    </location>
</feature>
<dbReference type="Pfam" id="PF25179">
    <property type="entry name" value="LMF1_C"/>
    <property type="match status" value="1"/>
</dbReference>
<keyword evidence="6 8" id="KW-0472">Membrane</keyword>
<feature type="domain" description="Lipase maturation factor 1/2 C-terminal" evidence="10">
    <location>
        <begin position="437"/>
        <end position="578"/>
    </location>
</feature>
<dbReference type="GO" id="GO:0005789">
    <property type="term" value="C:endoplasmic reticulum membrane"/>
    <property type="evidence" value="ECO:0007669"/>
    <property type="project" value="UniProtKB-SubCell"/>
</dbReference>
<proteinExistence type="inferred from homology"/>
<feature type="transmembrane region" description="Helical" evidence="8">
    <location>
        <begin position="156"/>
        <end position="178"/>
    </location>
</feature>
<dbReference type="EMBL" id="CAJPEX010001088">
    <property type="protein sequence ID" value="CAG0918177.1"/>
    <property type="molecule type" value="Genomic_DNA"/>
</dbReference>
<name>A0A7R9BME5_9CRUS</name>
<comment type="similarity">
    <text evidence="2 8">Belongs to the lipase maturation factor family.</text>
</comment>
<organism evidence="11">
    <name type="scientific">Notodromas monacha</name>
    <dbReference type="NCBI Taxonomy" id="399045"/>
    <lineage>
        <taxon>Eukaryota</taxon>
        <taxon>Metazoa</taxon>
        <taxon>Ecdysozoa</taxon>
        <taxon>Arthropoda</taxon>
        <taxon>Crustacea</taxon>
        <taxon>Oligostraca</taxon>
        <taxon>Ostracoda</taxon>
        <taxon>Podocopa</taxon>
        <taxon>Podocopida</taxon>
        <taxon>Cypridocopina</taxon>
        <taxon>Cypridoidea</taxon>
        <taxon>Cyprididae</taxon>
        <taxon>Notodromas</taxon>
    </lineage>
</organism>
<feature type="domain" description="Lipase maturation factor 1/2 N-terminal" evidence="9">
    <location>
        <begin position="122"/>
        <end position="281"/>
    </location>
</feature>
<keyword evidence="5 8" id="KW-1133">Transmembrane helix</keyword>
<dbReference type="Pfam" id="PF06762">
    <property type="entry name" value="LMF1"/>
    <property type="match status" value="1"/>
</dbReference>
<dbReference type="InterPro" id="IPR057433">
    <property type="entry name" value="LMF1/2_C"/>
</dbReference>
<dbReference type="InterPro" id="IPR057434">
    <property type="entry name" value="LMF1/2_N"/>
</dbReference>
<comment type="subcellular location">
    <subcellularLocation>
        <location evidence="1 8">Endoplasmic reticulum membrane</location>
        <topology evidence="1 8">Multi-pass membrane protein</topology>
    </subcellularLocation>
</comment>
<evidence type="ECO:0000256" key="6">
    <source>
        <dbReference type="ARBA" id="ARBA00023136"/>
    </source>
</evidence>
<feature type="transmembrane region" description="Helical" evidence="8">
    <location>
        <begin position="213"/>
        <end position="237"/>
    </location>
</feature>
<evidence type="ECO:0000256" key="2">
    <source>
        <dbReference type="ARBA" id="ARBA00005512"/>
    </source>
</evidence>
<evidence type="ECO:0000313" key="11">
    <source>
        <dbReference type="EMBL" id="CAD7278025.1"/>
    </source>
</evidence>
<accession>A0A7R9BME5</accession>
<evidence type="ECO:0000259" key="9">
    <source>
        <dbReference type="Pfam" id="PF06762"/>
    </source>
</evidence>
<feature type="transmembrane region" description="Helical" evidence="8">
    <location>
        <begin position="9"/>
        <end position="29"/>
    </location>
</feature>
<keyword evidence="12" id="KW-1185">Reference proteome</keyword>
<evidence type="ECO:0000259" key="10">
    <source>
        <dbReference type="Pfam" id="PF25179"/>
    </source>
</evidence>
<feature type="transmembrane region" description="Helical" evidence="8">
    <location>
        <begin position="280"/>
        <end position="299"/>
    </location>
</feature>
<feature type="transmembrane region" description="Helical" evidence="8">
    <location>
        <begin position="311"/>
        <end position="334"/>
    </location>
</feature>
<feature type="transmembrane region" description="Helical" evidence="8">
    <location>
        <begin position="388"/>
        <end position="410"/>
    </location>
</feature>
<keyword evidence="4 8" id="KW-0256">Endoplasmic reticulum</keyword>
<reference evidence="11" key="1">
    <citation type="submission" date="2020-11" db="EMBL/GenBank/DDBJ databases">
        <authorList>
            <person name="Tran Van P."/>
        </authorList>
    </citation>
    <scope>NUCLEOTIDE SEQUENCE</scope>
</reference>
<feature type="transmembrane region" description="Helical" evidence="8">
    <location>
        <begin position="128"/>
        <end position="144"/>
    </location>
</feature>
<evidence type="ECO:0000256" key="1">
    <source>
        <dbReference type="ARBA" id="ARBA00004477"/>
    </source>
</evidence>
<evidence type="ECO:0000256" key="8">
    <source>
        <dbReference type="RuleBase" id="RU361229"/>
    </source>
</evidence>
<sequence length="645" mass="74187">MAVTYTNRVFLRGICMVYMFAFTSVYLQIPGLYGRKGISPAHFELQRQPGEDLWSCIRRNPTVLWLSSPLGLDASSGMEVLSILGAALGFLGFLSYTFCSAISMLLMWIFYYSIVRVGSTFMHFQWDILLLEAGFIAILMAPLLKPNRKSDVKDDLLLWMVRWLFFRLMFASGVVKLLSNCPTWWGLTALNWHYESQCIPTPLSWYAHQLPDWFQRLSVVVTFVTEIPIPLLFFAPVRNVRLFAFYMQQIFQIAIMLTGNYNFFNILTLILSISLIDDDWFFKNLLIFSSLQILHLIGGNKGRRSSWLSTVSSLVFSIFVYASVYLCTTELFSVSLMDGVVTSRIAFTPGQLRWALGSVVPAVLGICSVLFVFKLFKGIYATFGKLWTGIRFACIWGMCALVFTASFVPFTSFEPNTSRRLPSIVKNVYHAVDRFSIVNSYGLFRVMTGVGGRPEIVIERSDSLTTPVWREVSFRYKPGALDVPPPFVVPHQPRLDWQMWFAALSDMEHNPWLYSLVFRLLDGSEDVEQLLHPNETSLPQLPKQIRISSYLYHYTSLDSRNKNDLKNWWKRDSRKEYLAPVTLESREMKAMSKMSRIPDPRRPHPVWTSILKFLRSFVVVLSPHFFIWGLFLTGVSIIISKSLLR</sequence>
<keyword evidence="7" id="KW-0325">Glycoprotein</keyword>
<evidence type="ECO:0000256" key="5">
    <source>
        <dbReference type="ARBA" id="ARBA00022989"/>
    </source>
</evidence>
<dbReference type="Proteomes" id="UP000678499">
    <property type="component" value="Unassembled WGS sequence"/>
</dbReference>
<gene>
    <name evidence="11" type="ORF">NMOB1V02_LOCUS5740</name>
</gene>
<dbReference type="InterPro" id="IPR009613">
    <property type="entry name" value="LMF"/>
</dbReference>
<evidence type="ECO:0000256" key="4">
    <source>
        <dbReference type="ARBA" id="ARBA00022824"/>
    </source>
</evidence>
<dbReference type="GO" id="GO:0051604">
    <property type="term" value="P:protein maturation"/>
    <property type="evidence" value="ECO:0007669"/>
    <property type="project" value="InterPro"/>
</dbReference>
<feature type="transmembrane region" description="Helical" evidence="8">
    <location>
        <begin position="249"/>
        <end position="274"/>
    </location>
</feature>
<dbReference type="OrthoDB" id="434126at2759"/>
<comment type="function">
    <text evidence="8">Involved in the maturation of specific proteins in the endoplasmic reticulum.</text>
</comment>
<evidence type="ECO:0000256" key="3">
    <source>
        <dbReference type="ARBA" id="ARBA00022692"/>
    </source>
</evidence>
<dbReference type="PANTHER" id="PTHR14463">
    <property type="entry name" value="LIPASE MATURATION FACTOR"/>
    <property type="match status" value="1"/>
</dbReference>
<feature type="transmembrane region" description="Helical" evidence="8">
    <location>
        <begin position="354"/>
        <end position="376"/>
    </location>
</feature>
<keyword evidence="3 8" id="KW-0812">Transmembrane</keyword>